<evidence type="ECO:0000313" key="2">
    <source>
        <dbReference type="Proteomes" id="UP000306007"/>
    </source>
</evidence>
<gene>
    <name evidence="1" type="ORF">FH039_10690</name>
</gene>
<proteinExistence type="predicted"/>
<keyword evidence="2" id="KW-1185">Reference proteome</keyword>
<evidence type="ECO:0000313" key="1">
    <source>
        <dbReference type="EMBL" id="QDA31981.1"/>
    </source>
</evidence>
<accession>A0A4Y5SPE8</accession>
<evidence type="ECO:0008006" key="3">
    <source>
        <dbReference type="Google" id="ProtNLM"/>
    </source>
</evidence>
<sequence>MRREGGFSTVLLGGVLLALLVGTIVVVLALSGHIQIEGLAPRKVAGKLEEVGRFNAGAIVVTNVVGDVRLVESNVSGVVVRSNIPLNASYRDGLLTVYCPDKKTFLGRHNVCSDYRNGTVVIEVGSTLADVWFRGLVGNVEVDVDATRIIVEDMVGDLVSTPAAEYRLEDVVGDVSIVAGNDVTIKDVVGDVAISVPVNLSVQLNAEDIVGDVRNSHSGEGMPILITVSDVVGDVEVGNDF</sequence>
<dbReference type="OrthoDB" id="86202at2157"/>
<protein>
    <recommendedName>
        <fullName evidence="3">Adhesin domain-containing protein</fullName>
    </recommendedName>
</protein>
<dbReference type="RefSeq" id="WP_139681307.1">
    <property type="nucleotide sequence ID" value="NZ_CP040846.1"/>
</dbReference>
<dbReference type="EMBL" id="CP040846">
    <property type="protein sequence ID" value="QDA31981.1"/>
    <property type="molecule type" value="Genomic_DNA"/>
</dbReference>
<name>A0A4Y5SPE8_9EURY</name>
<dbReference type="Proteomes" id="UP000306007">
    <property type="component" value="Chromosome"/>
</dbReference>
<dbReference type="KEGG" id="tic:FH039_10690"/>
<organism evidence="1 2">
    <name type="scientific">Thermococcus indicus</name>
    <dbReference type="NCBI Taxonomy" id="2586643"/>
    <lineage>
        <taxon>Archaea</taxon>
        <taxon>Methanobacteriati</taxon>
        <taxon>Methanobacteriota</taxon>
        <taxon>Thermococci</taxon>
        <taxon>Thermococcales</taxon>
        <taxon>Thermococcaceae</taxon>
        <taxon>Thermococcus</taxon>
    </lineage>
</organism>
<reference evidence="1 2" key="1">
    <citation type="submission" date="2019-06" db="EMBL/GenBank/DDBJ databases">
        <title>Thermococcus indicus sp. nov., a Fe(III)-reducing hyperthermophilic archaeon isolated from the Onnuri vent field of the Central Indian Ocean ridge.</title>
        <authorList>
            <person name="Lim J.K."/>
            <person name="Kim Y.J."/>
            <person name="Kwon K.K."/>
        </authorList>
    </citation>
    <scope>NUCLEOTIDE SEQUENCE [LARGE SCALE GENOMIC DNA]</scope>
    <source>
        <strain evidence="1 2">IOH1</strain>
    </source>
</reference>
<dbReference type="GeneID" id="40475656"/>
<dbReference type="AlphaFoldDB" id="A0A4Y5SPE8"/>